<dbReference type="OrthoDB" id="6502474at2759"/>
<keyword evidence="2" id="KW-1185">Reference proteome</keyword>
<dbReference type="SUPFAM" id="SSF48726">
    <property type="entry name" value="Immunoglobulin"/>
    <property type="match status" value="1"/>
</dbReference>
<accession>A0A1Y3BDJ2</accession>
<dbReference type="AlphaFoldDB" id="A0A1Y3BDJ2"/>
<name>A0A1Y3BDJ2_EURMA</name>
<gene>
    <name evidence="1" type="ORF">BLA29_014316</name>
</gene>
<dbReference type="Gene3D" id="2.60.40.10">
    <property type="entry name" value="Immunoglobulins"/>
    <property type="match status" value="1"/>
</dbReference>
<evidence type="ECO:0008006" key="3">
    <source>
        <dbReference type="Google" id="ProtNLM"/>
    </source>
</evidence>
<dbReference type="EMBL" id="MUJZ01031509">
    <property type="protein sequence ID" value="OTF77656.1"/>
    <property type="molecule type" value="Genomic_DNA"/>
</dbReference>
<evidence type="ECO:0000313" key="1">
    <source>
        <dbReference type="EMBL" id="OTF77656.1"/>
    </source>
</evidence>
<comment type="caution">
    <text evidence="1">The sequence shown here is derived from an EMBL/GenBank/DDBJ whole genome shotgun (WGS) entry which is preliminary data.</text>
</comment>
<dbReference type="InterPro" id="IPR036179">
    <property type="entry name" value="Ig-like_dom_sf"/>
</dbReference>
<reference evidence="1 2" key="1">
    <citation type="submission" date="2017-03" db="EMBL/GenBank/DDBJ databases">
        <title>Genome Survey of Euroglyphus maynei.</title>
        <authorList>
            <person name="Arlian L.G."/>
            <person name="Morgan M.S."/>
            <person name="Rider S.D."/>
        </authorList>
    </citation>
    <scope>NUCLEOTIDE SEQUENCE [LARGE SCALE GENOMIC DNA]</scope>
    <source>
        <strain evidence="1">Arlian Lab</strain>
        <tissue evidence="1">Whole body</tissue>
    </source>
</reference>
<sequence length="92" mass="10668">MIWVPNQLLGASINDQVILRCDTEAFPLSLNYWTKENRSSSTKLSDESDHHGEIMIVNSDRYQIANQEQSYQLHMKLVIKRITSDDFGNVIR</sequence>
<evidence type="ECO:0000313" key="2">
    <source>
        <dbReference type="Proteomes" id="UP000194236"/>
    </source>
</evidence>
<organism evidence="1 2">
    <name type="scientific">Euroglyphus maynei</name>
    <name type="common">Mayne's house dust mite</name>
    <dbReference type="NCBI Taxonomy" id="6958"/>
    <lineage>
        <taxon>Eukaryota</taxon>
        <taxon>Metazoa</taxon>
        <taxon>Ecdysozoa</taxon>
        <taxon>Arthropoda</taxon>
        <taxon>Chelicerata</taxon>
        <taxon>Arachnida</taxon>
        <taxon>Acari</taxon>
        <taxon>Acariformes</taxon>
        <taxon>Sarcoptiformes</taxon>
        <taxon>Astigmata</taxon>
        <taxon>Psoroptidia</taxon>
        <taxon>Analgoidea</taxon>
        <taxon>Pyroglyphidae</taxon>
        <taxon>Pyroglyphinae</taxon>
        <taxon>Euroglyphus</taxon>
    </lineage>
</organism>
<dbReference type="InterPro" id="IPR013783">
    <property type="entry name" value="Ig-like_fold"/>
</dbReference>
<protein>
    <recommendedName>
        <fullName evidence="3">Ig-like domain-containing protein</fullName>
    </recommendedName>
</protein>
<dbReference type="Proteomes" id="UP000194236">
    <property type="component" value="Unassembled WGS sequence"/>
</dbReference>
<proteinExistence type="predicted"/>